<dbReference type="HOGENOM" id="CLU_2334041_0_0_1"/>
<dbReference type="PANTHER" id="PTHR47172:SF24">
    <property type="entry name" value="GATA ZINC FINGER DOMAIN-CONTAINING PROTEIN 14-RELATED"/>
    <property type="match status" value="1"/>
</dbReference>
<dbReference type="VEuPathDB" id="FungiDB:MELLADRAFT_39714"/>
<dbReference type="GO" id="GO:0008270">
    <property type="term" value="F:zinc ion binding"/>
    <property type="evidence" value="ECO:0007669"/>
    <property type="project" value="UniProtKB-KW"/>
</dbReference>
<feature type="compositionally biased region" description="Low complexity" evidence="7">
    <location>
        <begin position="11"/>
        <end position="26"/>
    </location>
</feature>
<dbReference type="GO" id="GO:0043565">
    <property type="term" value="F:sequence-specific DNA binding"/>
    <property type="evidence" value="ECO:0007669"/>
    <property type="project" value="InterPro"/>
</dbReference>
<feature type="region of interest" description="Disordered" evidence="7">
    <location>
        <begin position="1"/>
        <end position="26"/>
    </location>
</feature>
<evidence type="ECO:0000256" key="6">
    <source>
        <dbReference type="PROSITE-ProRule" id="PRU00094"/>
    </source>
</evidence>
<dbReference type="InParanoid" id="F4S4F8"/>
<dbReference type="eggNOG" id="ENOG502SDS6">
    <property type="taxonomic scope" value="Eukaryota"/>
</dbReference>
<dbReference type="PROSITE" id="PS00344">
    <property type="entry name" value="GATA_ZN_FINGER_1"/>
    <property type="match status" value="1"/>
</dbReference>
<dbReference type="SMART" id="SM00401">
    <property type="entry name" value="ZnF_GATA"/>
    <property type="match status" value="1"/>
</dbReference>
<name>F4S4F8_MELLP</name>
<dbReference type="GeneID" id="18927835"/>
<dbReference type="EMBL" id="GL883147">
    <property type="protein sequence ID" value="EGG00476.1"/>
    <property type="molecule type" value="Genomic_DNA"/>
</dbReference>
<reference evidence="10" key="1">
    <citation type="journal article" date="2011" name="Proc. Natl. Acad. Sci. U.S.A.">
        <title>Obligate biotrophy features unraveled by the genomic analysis of rust fungi.</title>
        <authorList>
            <person name="Duplessis S."/>
            <person name="Cuomo C.A."/>
            <person name="Lin Y.-C."/>
            <person name="Aerts A."/>
            <person name="Tisserant E."/>
            <person name="Veneault-Fourrey C."/>
            <person name="Joly D.L."/>
            <person name="Hacquard S."/>
            <person name="Amselem J."/>
            <person name="Cantarel B.L."/>
            <person name="Chiu R."/>
            <person name="Coutinho P.M."/>
            <person name="Feau N."/>
            <person name="Field M."/>
            <person name="Frey P."/>
            <person name="Gelhaye E."/>
            <person name="Goldberg J."/>
            <person name="Grabherr M.G."/>
            <person name="Kodira C.D."/>
            <person name="Kohler A."/>
            <person name="Kuees U."/>
            <person name="Lindquist E.A."/>
            <person name="Lucas S.M."/>
            <person name="Mago R."/>
            <person name="Mauceli E."/>
            <person name="Morin E."/>
            <person name="Murat C."/>
            <person name="Pangilinan J.L."/>
            <person name="Park R."/>
            <person name="Pearson M."/>
            <person name="Quesneville H."/>
            <person name="Rouhier N."/>
            <person name="Sakthikumar S."/>
            <person name="Salamov A.A."/>
            <person name="Schmutz J."/>
            <person name="Selles B."/>
            <person name="Shapiro H."/>
            <person name="Tanguay P."/>
            <person name="Tuskan G.A."/>
            <person name="Henrissat B."/>
            <person name="Van de Peer Y."/>
            <person name="Rouze P."/>
            <person name="Ellis J.G."/>
            <person name="Dodds P.N."/>
            <person name="Schein J.E."/>
            <person name="Zhong S."/>
            <person name="Hamelin R.C."/>
            <person name="Grigoriev I.V."/>
            <person name="Szabo L.J."/>
            <person name="Martin F."/>
        </authorList>
    </citation>
    <scope>NUCLEOTIDE SEQUENCE [LARGE SCALE GENOMIC DNA]</scope>
    <source>
        <strain evidence="10">98AG31 / pathotype 3-4-7</strain>
    </source>
</reference>
<evidence type="ECO:0000256" key="1">
    <source>
        <dbReference type="ARBA" id="ARBA00022723"/>
    </source>
</evidence>
<dbReference type="Proteomes" id="UP000001072">
    <property type="component" value="Unassembled WGS sequence"/>
</dbReference>
<dbReference type="SUPFAM" id="SSF57716">
    <property type="entry name" value="Glucocorticoid receptor-like (DNA-binding domain)"/>
    <property type="match status" value="1"/>
</dbReference>
<keyword evidence="1" id="KW-0479">Metal-binding</keyword>
<evidence type="ECO:0000256" key="4">
    <source>
        <dbReference type="ARBA" id="ARBA00023015"/>
    </source>
</evidence>
<keyword evidence="10" id="KW-1185">Reference proteome</keyword>
<accession>F4S4F8</accession>
<evidence type="ECO:0000259" key="8">
    <source>
        <dbReference type="PROSITE" id="PS50114"/>
    </source>
</evidence>
<evidence type="ECO:0000313" key="10">
    <source>
        <dbReference type="Proteomes" id="UP000001072"/>
    </source>
</evidence>
<dbReference type="STRING" id="747676.F4S4F8"/>
<protein>
    <recommendedName>
        <fullName evidence="8">GATA-type domain-containing protein</fullName>
    </recommendedName>
</protein>
<keyword evidence="4" id="KW-0805">Transcription regulation</keyword>
<dbReference type="PROSITE" id="PS50114">
    <property type="entry name" value="GATA_ZN_FINGER_2"/>
    <property type="match status" value="1"/>
</dbReference>
<organism evidence="10">
    <name type="scientific">Melampsora larici-populina (strain 98AG31 / pathotype 3-4-7)</name>
    <name type="common">Poplar leaf rust fungus</name>
    <dbReference type="NCBI Taxonomy" id="747676"/>
    <lineage>
        <taxon>Eukaryota</taxon>
        <taxon>Fungi</taxon>
        <taxon>Dikarya</taxon>
        <taxon>Basidiomycota</taxon>
        <taxon>Pucciniomycotina</taxon>
        <taxon>Pucciniomycetes</taxon>
        <taxon>Pucciniales</taxon>
        <taxon>Melampsoraceae</taxon>
        <taxon>Melampsora</taxon>
    </lineage>
</organism>
<dbReference type="GO" id="GO:0006355">
    <property type="term" value="P:regulation of DNA-templated transcription"/>
    <property type="evidence" value="ECO:0007669"/>
    <property type="project" value="InterPro"/>
</dbReference>
<dbReference type="AlphaFoldDB" id="F4S4F8"/>
<dbReference type="RefSeq" id="XP_007416322.1">
    <property type="nucleotide sequence ID" value="XM_007416260.1"/>
</dbReference>
<dbReference type="InterPro" id="IPR000679">
    <property type="entry name" value="Znf_GATA"/>
</dbReference>
<keyword evidence="5" id="KW-0804">Transcription</keyword>
<sequence length="98" mass="10814">MVPNTIFATASFPSTPSQSPSPNYPSNLPIIKKKKTRAGPERICAQCGTKNTPEWRSGPTGLRNLCNACGLRYRKNLKGHSSLHKNCKPLLKKSIKHI</sequence>
<feature type="domain" description="GATA-type" evidence="8">
    <location>
        <begin position="38"/>
        <end position="76"/>
    </location>
</feature>
<evidence type="ECO:0000313" key="9">
    <source>
        <dbReference type="EMBL" id="EGG00476.1"/>
    </source>
</evidence>
<dbReference type="CDD" id="cd00202">
    <property type="entry name" value="ZnF_GATA"/>
    <property type="match status" value="1"/>
</dbReference>
<evidence type="ECO:0000256" key="2">
    <source>
        <dbReference type="ARBA" id="ARBA00022771"/>
    </source>
</evidence>
<gene>
    <name evidence="9" type="ORF">MELLADRAFT_39714</name>
</gene>
<evidence type="ECO:0000256" key="7">
    <source>
        <dbReference type="SAM" id="MobiDB-lite"/>
    </source>
</evidence>
<dbReference type="PANTHER" id="PTHR47172">
    <property type="entry name" value="OS01G0976800 PROTEIN"/>
    <property type="match status" value="1"/>
</dbReference>
<dbReference type="KEGG" id="mlr:MELLADRAFT_39714"/>
<evidence type="ECO:0000256" key="5">
    <source>
        <dbReference type="ARBA" id="ARBA00023163"/>
    </source>
</evidence>
<dbReference type="Pfam" id="PF00320">
    <property type="entry name" value="GATA"/>
    <property type="match status" value="1"/>
</dbReference>
<evidence type="ECO:0000256" key="3">
    <source>
        <dbReference type="ARBA" id="ARBA00022833"/>
    </source>
</evidence>
<proteinExistence type="predicted"/>
<dbReference type="InterPro" id="IPR013088">
    <property type="entry name" value="Znf_NHR/GATA"/>
</dbReference>
<dbReference type="Gene3D" id="3.30.50.10">
    <property type="entry name" value="Erythroid Transcription Factor GATA-1, subunit A"/>
    <property type="match status" value="1"/>
</dbReference>
<keyword evidence="3" id="KW-0862">Zinc</keyword>
<keyword evidence="2 6" id="KW-0863">Zinc-finger</keyword>
<dbReference type="OrthoDB" id="2162994at2759"/>